<evidence type="ECO:0000313" key="4">
    <source>
        <dbReference type="Proteomes" id="UP000784128"/>
    </source>
</evidence>
<feature type="domain" description="DUF559" evidence="2">
    <location>
        <begin position="3"/>
        <end position="29"/>
    </location>
</feature>
<reference evidence="3 4" key="1">
    <citation type="submission" date="2021-05" db="EMBL/GenBank/DDBJ databases">
        <title>The draft genome of Geobacter chapellei DSM 13688.</title>
        <authorList>
            <person name="Xu Z."/>
            <person name="Masuda Y."/>
            <person name="Itoh H."/>
            <person name="Senoo K."/>
        </authorList>
    </citation>
    <scope>NUCLEOTIDE SEQUENCE [LARGE SCALE GENOMIC DNA]</scope>
    <source>
        <strain evidence="3 4">DSM 13688</strain>
    </source>
</reference>
<organism evidence="3 4">
    <name type="scientific">Pelotalea chapellei</name>
    <dbReference type="NCBI Taxonomy" id="44671"/>
    <lineage>
        <taxon>Bacteria</taxon>
        <taxon>Pseudomonadati</taxon>
        <taxon>Thermodesulfobacteriota</taxon>
        <taxon>Desulfuromonadia</taxon>
        <taxon>Geobacterales</taxon>
        <taxon>Geobacteraceae</taxon>
        <taxon>Pelotalea</taxon>
    </lineage>
</organism>
<evidence type="ECO:0000259" key="2">
    <source>
        <dbReference type="Pfam" id="PF04480"/>
    </source>
</evidence>
<accession>A0ABS5UCV5</accession>
<proteinExistence type="predicted"/>
<dbReference type="InterPro" id="IPR007569">
    <property type="entry name" value="DUF559"/>
</dbReference>
<dbReference type="EMBL" id="JAHDYS010000022">
    <property type="protein sequence ID" value="MBT1073468.1"/>
    <property type="molecule type" value="Genomic_DNA"/>
</dbReference>
<protein>
    <submittedName>
        <fullName evidence="3">DUF559 domain-containing protein</fullName>
    </submittedName>
</protein>
<gene>
    <name evidence="3" type="ORF">KJB30_16895</name>
</gene>
<dbReference type="Proteomes" id="UP000784128">
    <property type="component" value="Unassembled WGS sequence"/>
</dbReference>
<evidence type="ECO:0000313" key="3">
    <source>
        <dbReference type="EMBL" id="MBT1073468.1"/>
    </source>
</evidence>
<sequence length="54" mass="6041">MRKNGFVVQRFWNNEVFENIEGVLELIRLHCLKATSPPPAPSFRPCGSARGGGR</sequence>
<feature type="region of interest" description="Disordered" evidence="1">
    <location>
        <begin position="34"/>
        <end position="54"/>
    </location>
</feature>
<dbReference type="Pfam" id="PF04480">
    <property type="entry name" value="DUF559"/>
    <property type="match status" value="1"/>
</dbReference>
<evidence type="ECO:0000256" key="1">
    <source>
        <dbReference type="SAM" id="MobiDB-lite"/>
    </source>
</evidence>
<name>A0ABS5UCV5_9BACT</name>
<keyword evidence="4" id="KW-1185">Reference proteome</keyword>
<comment type="caution">
    <text evidence="3">The sequence shown here is derived from an EMBL/GenBank/DDBJ whole genome shotgun (WGS) entry which is preliminary data.</text>
</comment>